<gene>
    <name evidence="2" type="ORF">SLNSH_17115</name>
</gene>
<evidence type="ECO:0000313" key="3">
    <source>
        <dbReference type="Proteomes" id="UP000239772"/>
    </source>
</evidence>
<dbReference type="OrthoDB" id="49685at2"/>
<dbReference type="InterPro" id="IPR036388">
    <property type="entry name" value="WH-like_DNA-bd_sf"/>
</dbReference>
<dbReference type="SUPFAM" id="SSF53067">
    <property type="entry name" value="Actin-like ATPase domain"/>
    <property type="match status" value="1"/>
</dbReference>
<accession>A0A2T1HQN0</accession>
<organism evidence="2 3">
    <name type="scientific">Alsobacter soli</name>
    <dbReference type="NCBI Taxonomy" id="2109933"/>
    <lineage>
        <taxon>Bacteria</taxon>
        <taxon>Pseudomonadati</taxon>
        <taxon>Pseudomonadota</taxon>
        <taxon>Alphaproteobacteria</taxon>
        <taxon>Hyphomicrobiales</taxon>
        <taxon>Alsobacteraceae</taxon>
        <taxon>Alsobacter</taxon>
    </lineage>
</organism>
<proteinExistence type="inferred from homology"/>
<evidence type="ECO:0000313" key="2">
    <source>
        <dbReference type="EMBL" id="PSC03829.1"/>
    </source>
</evidence>
<dbReference type="PANTHER" id="PTHR18964">
    <property type="entry name" value="ROK (REPRESSOR, ORF, KINASE) FAMILY"/>
    <property type="match status" value="1"/>
</dbReference>
<sequence>MTRLPSPPALVALGGNAERTRSHNRRVVLETVRRHGPLGRSDIAALTQLTAQAVSNIVTELAAEGFLMERGRRRTARGQPPVDFAVNPDGGMTAGMEIAADRITTVLVDLAGDLRAQRTAALNDPSPPAVQALAAAELRDARAADGLPGRLLGCGVVMPGPFGVEGMSSVGDTVLPGWADVDAAAVMTEALGCPVTVENDATAAAVGERLYGAGRDCLDFCFLYFGAGLGLGIVVEGRPYRGAYGNAGEIGHMRVVAGGRACACGGRGCLERYASAHALAERLCDAGLPTTPDAIARLHEQRDPVLAGWITESAGLLGPVIGLLENLFDPATIVLGGALPDTVIDALVEAMRPLPLSVSQRDGRKTPRLQRGATGKLTAALGAAALPLLDRFEPAI</sequence>
<dbReference type="Gene3D" id="1.10.10.10">
    <property type="entry name" value="Winged helix-like DNA-binding domain superfamily/Winged helix DNA-binding domain"/>
    <property type="match status" value="1"/>
</dbReference>
<keyword evidence="3" id="KW-1185">Reference proteome</keyword>
<protein>
    <submittedName>
        <fullName evidence="2">Sugar kinase</fullName>
    </submittedName>
</protein>
<dbReference type="Proteomes" id="UP000239772">
    <property type="component" value="Unassembled WGS sequence"/>
</dbReference>
<keyword evidence="2" id="KW-0808">Transferase</keyword>
<dbReference type="InterPro" id="IPR036390">
    <property type="entry name" value="WH_DNA-bd_sf"/>
</dbReference>
<dbReference type="EMBL" id="PVZS01000020">
    <property type="protein sequence ID" value="PSC03829.1"/>
    <property type="molecule type" value="Genomic_DNA"/>
</dbReference>
<comment type="caution">
    <text evidence="2">The sequence shown here is derived from an EMBL/GenBank/DDBJ whole genome shotgun (WGS) entry which is preliminary data.</text>
</comment>
<dbReference type="Gene3D" id="3.30.420.40">
    <property type="match status" value="2"/>
</dbReference>
<evidence type="ECO:0000256" key="1">
    <source>
        <dbReference type="ARBA" id="ARBA00006479"/>
    </source>
</evidence>
<name>A0A2T1HQN0_9HYPH</name>
<keyword evidence="2" id="KW-0418">Kinase</keyword>
<dbReference type="RefSeq" id="WP_106338231.1">
    <property type="nucleotide sequence ID" value="NZ_PVZS01000020.1"/>
</dbReference>
<dbReference type="AlphaFoldDB" id="A0A2T1HQN0"/>
<dbReference type="InterPro" id="IPR043129">
    <property type="entry name" value="ATPase_NBD"/>
</dbReference>
<dbReference type="PANTHER" id="PTHR18964:SF149">
    <property type="entry name" value="BIFUNCTIONAL UDP-N-ACETYLGLUCOSAMINE 2-EPIMERASE_N-ACETYLMANNOSAMINE KINASE"/>
    <property type="match status" value="1"/>
</dbReference>
<reference evidence="3" key="1">
    <citation type="submission" date="2018-03" db="EMBL/GenBank/DDBJ databases">
        <authorList>
            <person name="Sun L."/>
            <person name="Liu H."/>
            <person name="Chen W."/>
            <person name="Huang K."/>
            <person name="Liu W."/>
            <person name="Gao X."/>
        </authorList>
    </citation>
    <scope>NUCLEOTIDE SEQUENCE [LARGE SCALE GENOMIC DNA]</scope>
    <source>
        <strain evidence="3">SH9</strain>
    </source>
</reference>
<dbReference type="SUPFAM" id="SSF46785">
    <property type="entry name" value="Winged helix' DNA-binding domain"/>
    <property type="match status" value="1"/>
</dbReference>
<dbReference type="InterPro" id="IPR000600">
    <property type="entry name" value="ROK"/>
</dbReference>
<dbReference type="GO" id="GO:0016301">
    <property type="term" value="F:kinase activity"/>
    <property type="evidence" value="ECO:0007669"/>
    <property type="project" value="UniProtKB-KW"/>
</dbReference>
<comment type="similarity">
    <text evidence="1">Belongs to the ROK (NagC/XylR) family.</text>
</comment>
<dbReference type="Pfam" id="PF00480">
    <property type="entry name" value="ROK"/>
    <property type="match status" value="1"/>
</dbReference>